<evidence type="ECO:0000259" key="3">
    <source>
        <dbReference type="PROSITE" id="PS51494"/>
    </source>
</evidence>
<organism evidence="4 5">
    <name type="scientific">Natronomicrosphaera hydrolytica</name>
    <dbReference type="NCBI Taxonomy" id="3242702"/>
    <lineage>
        <taxon>Bacteria</taxon>
        <taxon>Pseudomonadati</taxon>
        <taxon>Planctomycetota</taxon>
        <taxon>Phycisphaerae</taxon>
        <taxon>Phycisphaerales</taxon>
        <taxon>Phycisphaeraceae</taxon>
        <taxon>Natronomicrosphaera</taxon>
    </lineage>
</organism>
<keyword evidence="2" id="KW-0732">Signal</keyword>
<protein>
    <recommendedName>
        <fullName evidence="3">Peptidase S55 domain-containing protein</fullName>
    </recommendedName>
</protein>
<evidence type="ECO:0000256" key="1">
    <source>
        <dbReference type="SAM" id="MobiDB-lite"/>
    </source>
</evidence>
<dbReference type="InterPro" id="IPR008763">
    <property type="entry name" value="Peptidase_S55"/>
</dbReference>
<feature type="domain" description="Peptidase S55" evidence="3">
    <location>
        <begin position="1"/>
        <end position="166"/>
    </location>
</feature>
<feature type="signal peptide" evidence="2">
    <location>
        <begin position="1"/>
        <end position="33"/>
    </location>
</feature>
<dbReference type="Proteomes" id="UP001575105">
    <property type="component" value="Unassembled WGS sequence"/>
</dbReference>
<comment type="caution">
    <text evidence="4">The sequence shown here is derived from an EMBL/GenBank/DDBJ whole genome shotgun (WGS) entry which is preliminary data.</text>
</comment>
<dbReference type="PROSITE" id="PS51494">
    <property type="entry name" value="SPOIVB"/>
    <property type="match status" value="1"/>
</dbReference>
<evidence type="ECO:0000313" key="4">
    <source>
        <dbReference type="EMBL" id="MFA9477970.1"/>
    </source>
</evidence>
<proteinExistence type="predicted"/>
<feature type="region of interest" description="Disordered" evidence="1">
    <location>
        <begin position="214"/>
        <end position="236"/>
    </location>
</feature>
<accession>A0ABV4U490</accession>
<gene>
    <name evidence="4" type="ORF">ACERK3_06620</name>
</gene>
<evidence type="ECO:0000256" key="2">
    <source>
        <dbReference type="SAM" id="SignalP"/>
    </source>
</evidence>
<name>A0ABV4U490_9BACT</name>
<feature type="compositionally biased region" description="Basic and acidic residues" evidence="1">
    <location>
        <begin position="216"/>
        <end position="235"/>
    </location>
</feature>
<feature type="chain" id="PRO_5045729459" description="Peptidase S55 domain-containing protein" evidence="2">
    <location>
        <begin position="34"/>
        <end position="669"/>
    </location>
</feature>
<sequence length="669" mass="72109">MRLILRPPAVGLPLLALLCFALAGLAMPRPALASPPDEPTPIMGLDEVRVGMKGYGLTVFSGTRIEPFPIEVVSVINHSGPQRSIIWIRALDERIEKSGPVQGMSGSPIFLWDDGEEQAPGQGGRLIGAFAFGYSEVKEPLVGVQPIEYMRQTGDRVDRETPSARAAGSTAGLARDAMQMLQRLERIADARNVADIDRMQLTAAKALLEPLLTSQRDGEQARDRLPDLPRDHAGRGDVMPMLLPMAVESPDVASMLRPLLEPMGITTVGGGGMIAGPPPLGMDVEGVKLEPGSVLSVPLVFGDLDLSASGTVTDVLPDGTVLAFGHRMFGEGPINLPMASGFVHFIVPRLSLSFKVSGSLDVAGTLLQDEIAGIAGTPDQQFSVAPLTINVAMPGHGEQTYNYNVVDHPRLTPTLTALATLRSITAAQDLPVEHTIYLDGELRFTGGHVIHLDSMMAGQGAFGALFELLPPLATAMQNPHEALKLESVVVNTRVVPELRMGTIVNARLDQAEVAPGKQIGVTVWVRPYGQSVQQFRTQVRVPPALPEGDYQLIVSGADTYLGQMVATRPHLFMTSSVDDLMEMMQRILSVRRDRIHATLLLPEQGIAVGRHELPQLPSSRRAMIFTPTSTVAMPFMETVEGHVETDMAIQGELAFTVHVRNNGHRPTEE</sequence>
<dbReference type="EMBL" id="JBGUBD010000003">
    <property type="protein sequence ID" value="MFA9477970.1"/>
    <property type="molecule type" value="Genomic_DNA"/>
</dbReference>
<reference evidence="4 5" key="1">
    <citation type="submission" date="2024-08" db="EMBL/GenBank/DDBJ databases">
        <title>Whole-genome sequencing of halo(alkali)philic microorganisms from hypersaline lakes.</title>
        <authorList>
            <person name="Sorokin D.Y."/>
            <person name="Merkel A.Y."/>
            <person name="Messina E."/>
            <person name="Yakimov M."/>
        </authorList>
    </citation>
    <scope>NUCLEOTIDE SEQUENCE [LARGE SCALE GENOMIC DNA]</scope>
    <source>
        <strain evidence="4 5">AB-hyl4</strain>
    </source>
</reference>
<keyword evidence="5" id="KW-1185">Reference proteome</keyword>
<evidence type="ECO:0000313" key="5">
    <source>
        <dbReference type="Proteomes" id="UP001575105"/>
    </source>
</evidence>
<dbReference type="RefSeq" id="WP_425344894.1">
    <property type="nucleotide sequence ID" value="NZ_JBGUBD010000003.1"/>
</dbReference>